<evidence type="ECO:0000313" key="5">
    <source>
        <dbReference type="EMBL" id="PMQ20938.1"/>
    </source>
</evidence>
<organism evidence="5 6">
    <name type="scientific">Glutamicibacter arilaitensis</name>
    <dbReference type="NCBI Taxonomy" id="256701"/>
    <lineage>
        <taxon>Bacteria</taxon>
        <taxon>Bacillati</taxon>
        <taxon>Actinomycetota</taxon>
        <taxon>Actinomycetes</taxon>
        <taxon>Micrococcales</taxon>
        <taxon>Micrococcaceae</taxon>
        <taxon>Glutamicibacter</taxon>
    </lineage>
</organism>
<dbReference type="GO" id="GO:0003700">
    <property type="term" value="F:DNA-binding transcription factor activity"/>
    <property type="evidence" value="ECO:0007669"/>
    <property type="project" value="InterPro"/>
</dbReference>
<dbReference type="Proteomes" id="UP000235739">
    <property type="component" value="Unassembled WGS sequence"/>
</dbReference>
<dbReference type="Gene3D" id="1.10.10.10">
    <property type="entry name" value="Winged helix-like DNA-binding domain superfamily/Winged helix DNA-binding domain"/>
    <property type="match status" value="1"/>
</dbReference>
<dbReference type="GO" id="GO:0003677">
    <property type="term" value="F:DNA binding"/>
    <property type="evidence" value="ECO:0007669"/>
    <property type="project" value="UniProtKB-KW"/>
</dbReference>
<evidence type="ECO:0000313" key="6">
    <source>
        <dbReference type="Proteomes" id="UP000235739"/>
    </source>
</evidence>
<keyword evidence="1" id="KW-0805">Transcription regulation</keyword>
<evidence type="ECO:0000256" key="1">
    <source>
        <dbReference type="ARBA" id="ARBA00023015"/>
    </source>
</evidence>
<evidence type="ECO:0000259" key="4">
    <source>
        <dbReference type="PROSITE" id="PS50987"/>
    </source>
</evidence>
<reference evidence="5 6" key="1">
    <citation type="journal article" date="2017" name="Elife">
        <title>Extensive horizontal gene transfer in cheese-associated bacteria.</title>
        <authorList>
            <person name="Bonham K.S."/>
            <person name="Wolfe B.E."/>
            <person name="Dutton R.J."/>
        </authorList>
    </citation>
    <scope>NUCLEOTIDE SEQUENCE [LARGE SCALE GENOMIC DNA]</scope>
    <source>
        <strain evidence="5 6">JB182</strain>
    </source>
</reference>
<dbReference type="NCBIfam" id="NF033788">
    <property type="entry name" value="HTH_metalloreg"/>
    <property type="match status" value="1"/>
</dbReference>
<name>A0A2N7S461_9MICC</name>
<dbReference type="CDD" id="cd00090">
    <property type="entry name" value="HTH_ARSR"/>
    <property type="match status" value="1"/>
</dbReference>
<feature type="domain" description="HTH arsR-type" evidence="4">
    <location>
        <begin position="24"/>
        <end position="118"/>
    </location>
</feature>
<dbReference type="PANTHER" id="PTHR43132">
    <property type="entry name" value="ARSENICAL RESISTANCE OPERON REPRESSOR ARSR-RELATED"/>
    <property type="match status" value="1"/>
</dbReference>
<dbReference type="PRINTS" id="PR00778">
    <property type="entry name" value="HTHARSR"/>
</dbReference>
<keyword evidence="3" id="KW-0804">Transcription</keyword>
<dbReference type="InterPro" id="IPR011991">
    <property type="entry name" value="ArsR-like_HTH"/>
</dbReference>
<comment type="caution">
    <text evidence="5">The sequence shown here is derived from an EMBL/GenBank/DDBJ whole genome shotgun (WGS) entry which is preliminary data.</text>
</comment>
<dbReference type="PROSITE" id="PS50987">
    <property type="entry name" value="HTH_ARSR_2"/>
    <property type="match status" value="1"/>
</dbReference>
<accession>A0A2N7S461</accession>
<dbReference type="Pfam" id="PF01022">
    <property type="entry name" value="HTH_5"/>
    <property type="match status" value="1"/>
</dbReference>
<proteinExistence type="predicted"/>
<dbReference type="SUPFAM" id="SSF46785">
    <property type="entry name" value="Winged helix' DNA-binding domain"/>
    <property type="match status" value="1"/>
</dbReference>
<dbReference type="InterPro" id="IPR051011">
    <property type="entry name" value="Metal_resp_trans_reg"/>
</dbReference>
<dbReference type="InterPro" id="IPR036388">
    <property type="entry name" value="WH-like_DNA-bd_sf"/>
</dbReference>
<sequence length="124" mass="13976">MKFGEGVREMTSEFIAHVAEDEIVSSDLLDMSVTVLKTLSDPARLQMLWALSTEDLSLSDLAQLVGVSSTVASQLLSRLRTAGVLQTRKSGRHVIYSMHDERSREFIRQTLDFARHRLELQDKA</sequence>
<dbReference type="SMART" id="SM00418">
    <property type="entry name" value="HTH_ARSR"/>
    <property type="match status" value="1"/>
</dbReference>
<dbReference type="AlphaFoldDB" id="A0A2N7S461"/>
<evidence type="ECO:0000256" key="2">
    <source>
        <dbReference type="ARBA" id="ARBA00023125"/>
    </source>
</evidence>
<evidence type="ECO:0000256" key="3">
    <source>
        <dbReference type="ARBA" id="ARBA00023163"/>
    </source>
</evidence>
<dbReference type="EMBL" id="PNQX01000001">
    <property type="protein sequence ID" value="PMQ20938.1"/>
    <property type="molecule type" value="Genomic_DNA"/>
</dbReference>
<keyword evidence="2" id="KW-0238">DNA-binding</keyword>
<gene>
    <name evidence="5" type="ORF">CIK84_04960</name>
</gene>
<dbReference type="InterPro" id="IPR036390">
    <property type="entry name" value="WH_DNA-bd_sf"/>
</dbReference>
<dbReference type="InterPro" id="IPR001845">
    <property type="entry name" value="HTH_ArsR_DNA-bd_dom"/>
</dbReference>
<protein>
    <submittedName>
        <fullName evidence="5">ArsR family transcriptional regulator</fullName>
    </submittedName>
</protein>
<dbReference type="PANTHER" id="PTHR43132:SF6">
    <property type="entry name" value="HTH-TYPE TRANSCRIPTIONAL REPRESSOR CZRA"/>
    <property type="match status" value="1"/>
</dbReference>